<comment type="similarity">
    <text evidence="1">Belongs to the AAR2 family.</text>
</comment>
<evidence type="ECO:0000259" key="5">
    <source>
        <dbReference type="Pfam" id="PF05282"/>
    </source>
</evidence>
<dbReference type="InterPro" id="IPR033647">
    <property type="entry name" value="Aar2_N"/>
</dbReference>
<evidence type="ECO:0000256" key="1">
    <source>
        <dbReference type="ARBA" id="ARBA00006281"/>
    </source>
</evidence>
<dbReference type="CDD" id="cd13777">
    <property type="entry name" value="Aar2_N"/>
    <property type="match status" value="1"/>
</dbReference>
<dbReference type="InterPro" id="IPR038516">
    <property type="entry name" value="AAR2_N_sf"/>
</dbReference>
<feature type="domain" description="AAR2 N-terminal" evidence="6">
    <location>
        <begin position="41"/>
        <end position="165"/>
    </location>
</feature>
<feature type="region of interest" description="Disordered" evidence="4">
    <location>
        <begin position="206"/>
        <end position="239"/>
    </location>
</feature>
<comment type="caution">
    <text evidence="7">The sequence shown here is derived from an EMBL/GenBank/DDBJ whole genome shotgun (WGS) entry which is preliminary data.</text>
</comment>
<accession>A0A4C2A4J5</accession>
<dbReference type="PANTHER" id="PTHR12689:SF4">
    <property type="entry name" value="PROTEIN AAR2 HOMOLOG"/>
    <property type="match status" value="1"/>
</dbReference>
<evidence type="ECO:0000256" key="2">
    <source>
        <dbReference type="ARBA" id="ARBA00016372"/>
    </source>
</evidence>
<dbReference type="GO" id="GO:0000244">
    <property type="term" value="P:spliceosomal tri-snRNP complex assembly"/>
    <property type="evidence" value="ECO:0007669"/>
    <property type="project" value="TreeGrafter"/>
</dbReference>
<evidence type="ECO:0000256" key="4">
    <source>
        <dbReference type="SAM" id="MobiDB-lite"/>
    </source>
</evidence>
<dbReference type="STRING" id="151549.A0A4C2A4J5"/>
<dbReference type="Gene3D" id="1.25.40.550">
    <property type="entry name" value="Aar2, C-terminal domain-like"/>
    <property type="match status" value="1"/>
</dbReference>
<dbReference type="FunFam" id="2.60.34.20:FF:000001">
    <property type="entry name" value="protein AAR2 homolog"/>
    <property type="match status" value="1"/>
</dbReference>
<reference evidence="7 8" key="1">
    <citation type="journal article" date="2019" name="Commun. Biol.">
        <title>The bagworm genome reveals a unique fibroin gene that provides high tensile strength.</title>
        <authorList>
            <person name="Kono N."/>
            <person name="Nakamura H."/>
            <person name="Ohtoshi R."/>
            <person name="Tomita M."/>
            <person name="Numata K."/>
            <person name="Arakawa K."/>
        </authorList>
    </citation>
    <scope>NUCLEOTIDE SEQUENCE [LARGE SCALE GENOMIC DNA]</scope>
</reference>
<evidence type="ECO:0000256" key="3">
    <source>
        <dbReference type="ARBA" id="ARBA00030625"/>
    </source>
</evidence>
<feature type="domain" description="AAR2 C-terminal" evidence="5">
    <location>
        <begin position="244"/>
        <end position="280"/>
    </location>
</feature>
<feature type="compositionally biased region" description="Polar residues" evidence="4">
    <location>
        <begin position="206"/>
        <end position="224"/>
    </location>
</feature>
<dbReference type="Proteomes" id="UP000299102">
    <property type="component" value="Unassembled WGS sequence"/>
</dbReference>
<evidence type="ECO:0000313" key="7">
    <source>
        <dbReference type="EMBL" id="GBP94154.1"/>
    </source>
</evidence>
<gene>
    <name evidence="7" type="primary">AAR2</name>
    <name evidence="7" type="ORF">EVAR_78205_1</name>
</gene>
<organism evidence="7 8">
    <name type="scientific">Eumeta variegata</name>
    <name type="common">Bagworm moth</name>
    <name type="synonym">Eumeta japonica</name>
    <dbReference type="NCBI Taxonomy" id="151549"/>
    <lineage>
        <taxon>Eukaryota</taxon>
        <taxon>Metazoa</taxon>
        <taxon>Ecdysozoa</taxon>
        <taxon>Arthropoda</taxon>
        <taxon>Hexapoda</taxon>
        <taxon>Insecta</taxon>
        <taxon>Pterygota</taxon>
        <taxon>Neoptera</taxon>
        <taxon>Endopterygota</taxon>
        <taxon>Lepidoptera</taxon>
        <taxon>Glossata</taxon>
        <taxon>Ditrysia</taxon>
        <taxon>Tineoidea</taxon>
        <taxon>Psychidae</taxon>
        <taxon>Oiketicinae</taxon>
        <taxon>Eumeta</taxon>
    </lineage>
</organism>
<sequence length="289" mass="33064">MPCPPPPAFQFNVDKLEVWPAAACSRSHSPSHLRLLNLHGRVPEETQFGIDMHCWNTAEDFRGVKMIPEGLHYIHYSAVSQSTGDVSPRSGFIHYFKKKEFLVKLWDKKMEDISKDQISDESIQRLKDNLFNIDRFLAPYPFENWQKWKILTSQITDTLAEKLSPETGIIRSSVELLSMTDDERPKGVRSSITSENIDNTTNIEEQATSEQQTIKRQKVRVSSANKEDSMLPDLKPAPGTAIRFTEVPKEKYPKGATPQEITKHHLDQTYTLETMIAQHDELVSKNITL</sequence>
<dbReference type="Pfam" id="PF05282">
    <property type="entry name" value="AAR2"/>
    <property type="match status" value="1"/>
</dbReference>
<dbReference type="AlphaFoldDB" id="A0A4C2A4J5"/>
<dbReference type="InterPro" id="IPR033648">
    <property type="entry name" value="AAR2_C"/>
</dbReference>
<evidence type="ECO:0000259" key="6">
    <source>
        <dbReference type="Pfam" id="PF20981"/>
    </source>
</evidence>
<proteinExistence type="inferred from homology"/>
<dbReference type="OrthoDB" id="201752at2759"/>
<evidence type="ECO:0000313" key="8">
    <source>
        <dbReference type="Proteomes" id="UP000299102"/>
    </source>
</evidence>
<name>A0A4C2A4J5_EUMVA</name>
<dbReference type="Pfam" id="PF20981">
    <property type="entry name" value="AAR2_1st"/>
    <property type="match status" value="1"/>
</dbReference>
<dbReference type="EMBL" id="BGZK01002469">
    <property type="protein sequence ID" value="GBP94154.1"/>
    <property type="molecule type" value="Genomic_DNA"/>
</dbReference>
<dbReference type="InterPro" id="IPR007946">
    <property type="entry name" value="AAR2"/>
</dbReference>
<dbReference type="PANTHER" id="PTHR12689">
    <property type="entry name" value="A1 CISTRON SPLICING FACTOR AAR2-RELATED"/>
    <property type="match status" value="1"/>
</dbReference>
<dbReference type="InterPro" id="IPR038514">
    <property type="entry name" value="AAR2_C_sf"/>
</dbReference>
<protein>
    <recommendedName>
        <fullName evidence="2">Protein AAR2 homolog</fullName>
    </recommendedName>
    <alternativeName>
        <fullName evidence="3">AAR2 splicing factor homolog</fullName>
    </alternativeName>
</protein>
<dbReference type="Gene3D" id="2.60.34.20">
    <property type="match status" value="1"/>
</dbReference>
<keyword evidence="8" id="KW-1185">Reference proteome</keyword>